<keyword evidence="6" id="KW-0539">Nucleus</keyword>
<name>A0AAV1GQ58_XYRNO</name>
<feature type="region of interest" description="Disordered" evidence="8">
    <location>
        <begin position="255"/>
        <end position="281"/>
    </location>
</feature>
<organism evidence="10 11">
    <name type="scientific">Xyrichtys novacula</name>
    <name type="common">Pearly razorfish</name>
    <name type="synonym">Hemipteronotus novacula</name>
    <dbReference type="NCBI Taxonomy" id="13765"/>
    <lineage>
        <taxon>Eukaryota</taxon>
        <taxon>Metazoa</taxon>
        <taxon>Chordata</taxon>
        <taxon>Craniata</taxon>
        <taxon>Vertebrata</taxon>
        <taxon>Euteleostomi</taxon>
        <taxon>Actinopterygii</taxon>
        <taxon>Neopterygii</taxon>
        <taxon>Teleostei</taxon>
        <taxon>Neoteleostei</taxon>
        <taxon>Acanthomorphata</taxon>
        <taxon>Eupercaria</taxon>
        <taxon>Labriformes</taxon>
        <taxon>Labridae</taxon>
        <taxon>Xyrichtys</taxon>
    </lineage>
</organism>
<evidence type="ECO:0000256" key="7">
    <source>
        <dbReference type="PROSITE-ProRule" id="PRU00401"/>
    </source>
</evidence>
<keyword evidence="5" id="KW-0804">Transcription</keyword>
<dbReference type="PANTHER" id="PTHR22793">
    <property type="entry name" value="MYOCARDIN-RELATED TRANSCRIPTION FACTOR-RELATED"/>
    <property type="match status" value="1"/>
</dbReference>
<feature type="repeat" description="RPEL" evidence="7">
    <location>
        <begin position="121"/>
        <end position="146"/>
    </location>
</feature>
<feature type="domain" description="SAP" evidence="9">
    <location>
        <begin position="378"/>
        <end position="412"/>
    </location>
</feature>
<accession>A0AAV1GQ58</accession>
<keyword evidence="2" id="KW-0677">Repeat</keyword>
<dbReference type="PANTHER" id="PTHR22793:SF5">
    <property type="entry name" value="MYOCARDIN-RELATED TRANSCRIPTION FACTOR B"/>
    <property type="match status" value="1"/>
</dbReference>
<evidence type="ECO:0000256" key="2">
    <source>
        <dbReference type="ARBA" id="ARBA00022737"/>
    </source>
</evidence>
<keyword evidence="3" id="KW-0805">Transcription regulation</keyword>
<evidence type="ECO:0000256" key="6">
    <source>
        <dbReference type="ARBA" id="ARBA00023242"/>
    </source>
</evidence>
<dbReference type="Gene3D" id="6.10.140.2040">
    <property type="match status" value="1"/>
</dbReference>
<feature type="region of interest" description="Disordered" evidence="8">
    <location>
        <begin position="153"/>
        <end position="238"/>
    </location>
</feature>
<feature type="compositionally biased region" description="Basic and acidic residues" evidence="8">
    <location>
        <begin position="488"/>
        <end position="511"/>
    </location>
</feature>
<dbReference type="AlphaFoldDB" id="A0AAV1GQ58"/>
<feature type="compositionally biased region" description="Polar residues" evidence="8">
    <location>
        <begin position="216"/>
        <end position="238"/>
    </location>
</feature>
<evidence type="ECO:0000256" key="1">
    <source>
        <dbReference type="ARBA" id="ARBA00004123"/>
    </source>
</evidence>
<dbReference type="Proteomes" id="UP001178508">
    <property type="component" value="Chromosome 16"/>
</dbReference>
<proteinExistence type="predicted"/>
<sequence>MGLQTWPPSKPPLSSMACLDVETPSICRGKFKSVLQLCLQQRKTREQLVEQGIMPPLKTPAAFHEQIRSLERARTGNFLKHKLCSRPDRTELVRMHILQESQAEPSLQATQMMLKRARLADDLNEKIAQRPGPMELVEKNILPVETAVEEVINGGQTNKQPDIYSFDEDSSDSSSPKQPASHQSPSCTSPRESEGTEATSYPSQMNSPVQGPPPNSQSRSDLVNPVSTGEQQVSSPQPVNAVISSVTQGPVLVKQSLAKPPSEKSRSKRSRESKPRVKKLKYHQYIPPDQKQEFNEMPMDSAYARLLQQQQQFLQLQILSQQQQQYNYQTGSPATPKPTTELQTSCSRTVLSGNSASTPVQPRHTSANRDLDRLPANLDEMKVAELKMELKLRSLPVSGTKTDLIERLKMYQGSSNNQTVAASVETTAVPAALQSENTNLTPPVSPIASKVSSLGIEDCGVAERPAKFTDNKCPSQTAPCANSPQRTQPEDCPKETKSGKKDSEKDKRLHEKERQIEELMRKLEQEQRLVEELKMQLEVEKRMQQGDSPPQLSPLTPIQVKEENRSPSGCCSSPGLPALIKEEKTADQSHLASQNQFIITHQTETLQPVLAEAHILLPASFPANSLKLHSTVSGAATGLLQTSGQMPQKIEASGVLQQQCGTQTEPLTKTWRMDGAAQSLLNTFQASGCPVGAASGQTGTLDLEDKKSPCTSQPTLLLQEPKFTVKCKDPPRYEDAVKQTRGMLTAIQGPSAASQQMDDLFDVLIESGEISPFIRQDPPSLDKPLPVTASVTILPINTVLSRPPPVVQVAQLPSSPLNPSATSLAALTSDPQLETLLDRTLCTPEAEPQTLKLMEELHSPVVTMELDLHENTNMENMDWLDLTLSVPAEGTNTLDLSAPVGVFSSDFLNSHELPLNWE</sequence>
<dbReference type="FunFam" id="1.10.720.30:FF:000002">
    <property type="entry name" value="Myocardin related transcription factor A"/>
    <property type="match status" value="1"/>
</dbReference>
<gene>
    <name evidence="10" type="ORF">XNOV1_A008032</name>
</gene>
<protein>
    <submittedName>
        <fullName evidence="10">Myocardin-related transcription factor B isoform X2</fullName>
    </submittedName>
</protein>
<dbReference type="InterPro" id="IPR036361">
    <property type="entry name" value="SAP_dom_sf"/>
</dbReference>
<feature type="compositionally biased region" description="Basic and acidic residues" evidence="8">
    <location>
        <begin position="261"/>
        <end position="275"/>
    </location>
</feature>
<feature type="compositionally biased region" description="Polar residues" evidence="8">
    <location>
        <begin position="176"/>
        <end position="209"/>
    </location>
</feature>
<reference evidence="10" key="1">
    <citation type="submission" date="2023-08" db="EMBL/GenBank/DDBJ databases">
        <authorList>
            <person name="Alioto T."/>
            <person name="Alioto T."/>
            <person name="Gomez Garrido J."/>
        </authorList>
    </citation>
    <scope>NUCLEOTIDE SEQUENCE</scope>
</reference>
<feature type="repeat" description="RPEL" evidence="7">
    <location>
        <begin position="77"/>
        <end position="102"/>
    </location>
</feature>
<keyword evidence="4" id="KW-0175">Coiled coil</keyword>
<dbReference type="GO" id="GO:0051145">
    <property type="term" value="P:smooth muscle cell differentiation"/>
    <property type="evidence" value="ECO:0007669"/>
    <property type="project" value="TreeGrafter"/>
</dbReference>
<dbReference type="Gene3D" id="6.10.150.10">
    <property type="match status" value="1"/>
</dbReference>
<dbReference type="Gene3D" id="1.10.720.30">
    <property type="entry name" value="SAP domain"/>
    <property type="match status" value="1"/>
</dbReference>
<evidence type="ECO:0000256" key="3">
    <source>
        <dbReference type="ARBA" id="ARBA00023015"/>
    </source>
</evidence>
<evidence type="ECO:0000259" key="9">
    <source>
        <dbReference type="PROSITE" id="PS50800"/>
    </source>
</evidence>
<dbReference type="Pfam" id="PF02755">
    <property type="entry name" value="RPEL"/>
    <property type="match status" value="2"/>
</dbReference>
<dbReference type="Pfam" id="PF02037">
    <property type="entry name" value="SAP"/>
    <property type="match status" value="1"/>
</dbReference>
<dbReference type="SMART" id="SM00513">
    <property type="entry name" value="SAP"/>
    <property type="match status" value="1"/>
</dbReference>
<feature type="region of interest" description="Disordered" evidence="8">
    <location>
        <begin position="467"/>
        <end position="511"/>
    </location>
</feature>
<feature type="compositionally biased region" description="Polar residues" evidence="8">
    <location>
        <begin position="472"/>
        <end position="487"/>
    </location>
</feature>
<dbReference type="SMART" id="SM00707">
    <property type="entry name" value="RPEL"/>
    <property type="match status" value="3"/>
</dbReference>
<dbReference type="SUPFAM" id="SSF68906">
    <property type="entry name" value="SAP domain"/>
    <property type="match status" value="1"/>
</dbReference>
<dbReference type="PROSITE" id="PS50800">
    <property type="entry name" value="SAP"/>
    <property type="match status" value="1"/>
</dbReference>
<dbReference type="InterPro" id="IPR003034">
    <property type="entry name" value="SAP_dom"/>
</dbReference>
<evidence type="ECO:0000313" key="11">
    <source>
        <dbReference type="Proteomes" id="UP001178508"/>
    </source>
</evidence>
<dbReference type="EMBL" id="OY660879">
    <property type="protein sequence ID" value="CAJ1076042.1"/>
    <property type="molecule type" value="Genomic_DNA"/>
</dbReference>
<evidence type="ECO:0000256" key="4">
    <source>
        <dbReference type="ARBA" id="ARBA00023054"/>
    </source>
</evidence>
<dbReference type="GO" id="GO:0003713">
    <property type="term" value="F:transcription coactivator activity"/>
    <property type="evidence" value="ECO:0007669"/>
    <property type="project" value="TreeGrafter"/>
</dbReference>
<dbReference type="PROSITE" id="PS51073">
    <property type="entry name" value="RPEL"/>
    <property type="match status" value="2"/>
</dbReference>
<dbReference type="InterPro" id="IPR043451">
    <property type="entry name" value="Myocardin-like"/>
</dbReference>
<dbReference type="InterPro" id="IPR004018">
    <property type="entry name" value="RPEL_repeat"/>
</dbReference>
<evidence type="ECO:0000256" key="5">
    <source>
        <dbReference type="ARBA" id="ARBA00023163"/>
    </source>
</evidence>
<keyword evidence="11" id="KW-1185">Reference proteome</keyword>
<evidence type="ECO:0000256" key="8">
    <source>
        <dbReference type="SAM" id="MobiDB-lite"/>
    </source>
</evidence>
<evidence type="ECO:0000313" key="10">
    <source>
        <dbReference type="EMBL" id="CAJ1076042.1"/>
    </source>
</evidence>
<dbReference type="GO" id="GO:0045944">
    <property type="term" value="P:positive regulation of transcription by RNA polymerase II"/>
    <property type="evidence" value="ECO:0007669"/>
    <property type="project" value="TreeGrafter"/>
</dbReference>
<dbReference type="GO" id="GO:0005634">
    <property type="term" value="C:nucleus"/>
    <property type="evidence" value="ECO:0007669"/>
    <property type="project" value="UniProtKB-SubCell"/>
</dbReference>
<comment type="subcellular location">
    <subcellularLocation>
        <location evidence="1">Nucleus</location>
    </subcellularLocation>
</comment>